<evidence type="ECO:0000313" key="5">
    <source>
        <dbReference type="Proteomes" id="UP000505306"/>
    </source>
</evidence>
<evidence type="ECO:0000259" key="2">
    <source>
        <dbReference type="Pfam" id="PF11738"/>
    </source>
</evidence>
<feature type="signal peptide" evidence="1">
    <location>
        <begin position="1"/>
        <end position="21"/>
    </location>
</feature>
<dbReference type="EMBL" id="CP049057">
    <property type="protein sequence ID" value="QIE60051.1"/>
    <property type="molecule type" value="Genomic_DNA"/>
</dbReference>
<evidence type="ECO:0000313" key="4">
    <source>
        <dbReference type="EMBL" id="QIE60051.1"/>
    </source>
</evidence>
<keyword evidence="5" id="KW-1185">Reference proteome</keyword>
<sequence>MNNKIYLLLTVLALFASCKKALNTTTVIKSSKVLKSCSTMSCPDIDMEYFEVGGAEKATSAVNADIKNFVIQSLYIGEEEAGSNASTIEQAMEDFISMYRTHSAEFPDLSAEYFAEITVLPIYNSKDILSVSFRNYLYTGGAHGYGAVNYKNYHPKTGDALYYEDLFNDVDAFSKLAEAAFRTSYEIPKNGSINATGFWFEDDAFYLPETVGVSKEFIMLHYNQYEIAPYAAGPITVDIPISDVKDLLKIPVE</sequence>
<feature type="domain" description="Deacetylase PdaC" evidence="3">
    <location>
        <begin position="59"/>
        <end position="144"/>
    </location>
</feature>
<proteinExistence type="predicted"/>
<keyword evidence="1" id="KW-0732">Signal</keyword>
<dbReference type="InterPro" id="IPR037126">
    <property type="entry name" value="PdaC/RsiV-like_sf"/>
</dbReference>
<dbReference type="Gene3D" id="3.30.565.40">
    <property type="entry name" value="Fervidobacterium nodosum Rt17-B1 like"/>
    <property type="match status" value="1"/>
</dbReference>
<dbReference type="AlphaFoldDB" id="A0A6G6GQQ6"/>
<organism evidence="4 5">
    <name type="scientific">Rasiella rasia</name>
    <dbReference type="NCBI Taxonomy" id="2744027"/>
    <lineage>
        <taxon>Bacteria</taxon>
        <taxon>Pseudomonadati</taxon>
        <taxon>Bacteroidota</taxon>
        <taxon>Flavobacteriia</taxon>
        <taxon>Flavobacteriales</taxon>
        <taxon>Flavobacteriaceae</taxon>
        <taxon>Rasiella</taxon>
    </lineage>
</organism>
<gene>
    <name evidence="4" type="ORF">G5B37_10890</name>
</gene>
<evidence type="ECO:0000259" key="3">
    <source>
        <dbReference type="Pfam" id="PF13739"/>
    </source>
</evidence>
<accession>A0A6G6GQQ6</accession>
<dbReference type="Gene3D" id="3.90.640.20">
    <property type="entry name" value="Heat-shock cognate protein, ATPase"/>
    <property type="match status" value="1"/>
</dbReference>
<evidence type="ECO:0000256" key="1">
    <source>
        <dbReference type="SAM" id="SignalP"/>
    </source>
</evidence>
<feature type="chain" id="PRO_5026141608" evidence="1">
    <location>
        <begin position="22"/>
        <end position="253"/>
    </location>
</feature>
<reference evidence="4 5" key="1">
    <citation type="submission" date="2020-02" db="EMBL/GenBank/DDBJ databases">
        <title>Complete genome sequence of Flavobacteriaceae bacterium.</title>
        <authorList>
            <person name="Kim S.-J."/>
            <person name="Kim Y.-S."/>
            <person name="Kim K.-H."/>
        </authorList>
    </citation>
    <scope>NUCLEOTIDE SEQUENCE [LARGE SCALE GENOMIC DNA]</scope>
    <source>
        <strain evidence="4 5">RR4-40</strain>
    </source>
</reference>
<dbReference type="Pfam" id="PF13739">
    <property type="entry name" value="PdaC"/>
    <property type="match status" value="1"/>
</dbReference>
<dbReference type="KEGG" id="mgel:G5B37_10890"/>
<feature type="domain" description="DUF3298" evidence="2">
    <location>
        <begin position="164"/>
        <end position="242"/>
    </location>
</feature>
<dbReference type="InterPro" id="IPR021729">
    <property type="entry name" value="DUF3298"/>
</dbReference>
<dbReference type="RefSeq" id="WP_164680063.1">
    <property type="nucleotide sequence ID" value="NZ_CP049057.1"/>
</dbReference>
<dbReference type="Proteomes" id="UP000505306">
    <property type="component" value="Chromosome"/>
</dbReference>
<protein>
    <submittedName>
        <fullName evidence="4">DUF3298 and DUF4163 domain-containing protein</fullName>
    </submittedName>
</protein>
<dbReference type="InterPro" id="IPR025303">
    <property type="entry name" value="PdaC"/>
</dbReference>
<dbReference type="Pfam" id="PF11738">
    <property type="entry name" value="DUF3298"/>
    <property type="match status" value="1"/>
</dbReference>
<dbReference type="PROSITE" id="PS51257">
    <property type="entry name" value="PROKAR_LIPOPROTEIN"/>
    <property type="match status" value="1"/>
</dbReference>
<name>A0A6G6GQQ6_9FLAO</name>